<proteinExistence type="predicted"/>
<accession>A0ABR7TTJ7</accession>
<keyword evidence="1" id="KW-0046">Antibiotic resistance</keyword>
<keyword evidence="3" id="KW-1185">Reference proteome</keyword>
<name>A0ABR7TTJ7_9BACT</name>
<dbReference type="Proteomes" id="UP000659124">
    <property type="component" value="Unassembled WGS sequence"/>
</dbReference>
<gene>
    <name evidence="2" type="ORF">ICL07_21295</name>
</gene>
<sequence length="121" mass="14114">MSRIIPIFRVFDYIKAIQFYIDWLEFEILWEHKPEGAPIYMRIAKGDIHLDLSEHHGDGTPGSRISITEFKGLKAFHNRLGEKGYKYMNPGLERADWDPEVLLMTVIDPFQNTIIFEESAS</sequence>
<reference evidence="2 3" key="1">
    <citation type="submission" date="2020-09" db="EMBL/GenBank/DDBJ databases">
        <title>Genome sequences of type strains of Chitinophaga qingshengii and Chitinophaga varians.</title>
        <authorList>
            <person name="Kittiwongwattana C."/>
        </authorList>
    </citation>
    <scope>NUCLEOTIDE SEQUENCE [LARGE SCALE GENOMIC DNA]</scope>
    <source>
        <strain evidence="2 3">JCM 30026</strain>
    </source>
</reference>
<evidence type="ECO:0000313" key="2">
    <source>
        <dbReference type="EMBL" id="MBC9932938.1"/>
    </source>
</evidence>
<protein>
    <submittedName>
        <fullName evidence="2">VOC family protein</fullName>
    </submittedName>
</protein>
<dbReference type="SUPFAM" id="SSF54593">
    <property type="entry name" value="Glyoxalase/Bleomycin resistance protein/Dihydroxybiphenyl dioxygenase"/>
    <property type="match status" value="1"/>
</dbReference>
<evidence type="ECO:0000313" key="3">
    <source>
        <dbReference type="Proteomes" id="UP000659124"/>
    </source>
</evidence>
<comment type="caution">
    <text evidence="2">The sequence shown here is derived from an EMBL/GenBank/DDBJ whole genome shotgun (WGS) entry which is preliminary data.</text>
</comment>
<dbReference type="InterPro" id="IPR029068">
    <property type="entry name" value="Glyas_Bleomycin-R_OHBP_Dase"/>
</dbReference>
<dbReference type="InterPro" id="IPR000335">
    <property type="entry name" value="Bleomycin-R"/>
</dbReference>
<dbReference type="Pfam" id="PF19581">
    <property type="entry name" value="Glyoxalase_7"/>
    <property type="match status" value="1"/>
</dbReference>
<dbReference type="Gene3D" id="3.10.180.10">
    <property type="entry name" value="2,3-Dihydroxybiphenyl 1,2-Dioxygenase, domain 1"/>
    <property type="match status" value="1"/>
</dbReference>
<evidence type="ECO:0000256" key="1">
    <source>
        <dbReference type="ARBA" id="ARBA00023251"/>
    </source>
</evidence>
<organism evidence="2 3">
    <name type="scientific">Chitinophaga qingshengii</name>
    <dbReference type="NCBI Taxonomy" id="1569794"/>
    <lineage>
        <taxon>Bacteria</taxon>
        <taxon>Pseudomonadati</taxon>
        <taxon>Bacteroidota</taxon>
        <taxon>Chitinophagia</taxon>
        <taxon>Chitinophagales</taxon>
        <taxon>Chitinophagaceae</taxon>
        <taxon>Chitinophaga</taxon>
    </lineage>
</organism>
<dbReference type="EMBL" id="JACVFC010000003">
    <property type="protein sequence ID" value="MBC9932938.1"/>
    <property type="molecule type" value="Genomic_DNA"/>
</dbReference>